<evidence type="ECO:0000313" key="2">
    <source>
        <dbReference type="Proteomes" id="UP000267081"/>
    </source>
</evidence>
<protein>
    <recommendedName>
        <fullName evidence="3">PRC-barrel domain containing protein</fullName>
    </recommendedName>
</protein>
<dbReference type="AlphaFoldDB" id="A0A3R9F317"/>
<organism evidence="1 2">
    <name type="scientific">Amycolatopsis eburnea</name>
    <dbReference type="NCBI Taxonomy" id="2267691"/>
    <lineage>
        <taxon>Bacteria</taxon>
        <taxon>Bacillati</taxon>
        <taxon>Actinomycetota</taxon>
        <taxon>Actinomycetes</taxon>
        <taxon>Pseudonocardiales</taxon>
        <taxon>Pseudonocardiaceae</taxon>
        <taxon>Amycolatopsis</taxon>
    </lineage>
</organism>
<dbReference type="RefSeq" id="WP_125315112.1">
    <property type="nucleotide sequence ID" value="NZ_RSEC01000061.1"/>
</dbReference>
<gene>
    <name evidence="1" type="ORF">EIY87_39610</name>
</gene>
<keyword evidence="2" id="KW-1185">Reference proteome</keyword>
<sequence length="130" mass="14121">MTPWDDQYPIDLSDAVLDRQIVGEDGTVVGKVDDVELRAHGDGTYVVDALLVGPEALADRIGGPMGKLLRRIGRGFRAQAPQRIPMNAIRRAEPTIVVTDAVAHATDSPSQDWLRRTVIDRIPGAGRASR</sequence>
<evidence type="ECO:0008006" key="3">
    <source>
        <dbReference type="Google" id="ProtNLM"/>
    </source>
</evidence>
<proteinExistence type="predicted"/>
<dbReference type="OrthoDB" id="9804685at2"/>
<comment type="caution">
    <text evidence="1">The sequence shown here is derived from an EMBL/GenBank/DDBJ whole genome shotgun (WGS) entry which is preliminary data.</text>
</comment>
<evidence type="ECO:0000313" key="1">
    <source>
        <dbReference type="EMBL" id="RSD09172.1"/>
    </source>
</evidence>
<dbReference type="EMBL" id="RSEC01000061">
    <property type="protein sequence ID" value="RSD09172.1"/>
    <property type="molecule type" value="Genomic_DNA"/>
</dbReference>
<name>A0A3R9F317_9PSEU</name>
<reference evidence="1 2" key="1">
    <citation type="submission" date="2018-12" db="EMBL/GenBank/DDBJ databases">
        <title>Amycolatopsis eburnea sp. nov. actinomycete associate with arbuscular mycorrhiza fungal spore.</title>
        <authorList>
            <person name="Lumyong S."/>
            <person name="Chaiya L."/>
        </authorList>
    </citation>
    <scope>NUCLEOTIDE SEQUENCE [LARGE SCALE GENOMIC DNA]</scope>
    <source>
        <strain evidence="1 2">GLM-1</strain>
    </source>
</reference>
<accession>A0A3R9F317</accession>
<dbReference type="Proteomes" id="UP000267081">
    <property type="component" value="Unassembled WGS sequence"/>
</dbReference>